<accession>A0A1U7HEW1</accession>
<evidence type="ECO:0000256" key="2">
    <source>
        <dbReference type="RuleBase" id="RU363072"/>
    </source>
</evidence>
<gene>
    <name evidence="4" type="ORF">NIES1031_20620</name>
</gene>
<reference evidence="4 5" key="1">
    <citation type="submission" date="2016-11" db="EMBL/GenBank/DDBJ databases">
        <title>Draft Genome Sequences of Nine Cyanobacterial Strains from Diverse Habitats.</title>
        <authorList>
            <person name="Zhu T."/>
            <person name="Hou S."/>
            <person name="Lu X."/>
            <person name="Hess W.R."/>
        </authorList>
    </citation>
    <scope>NUCLEOTIDE SEQUENCE [LARGE SCALE GENOMIC DNA]</scope>
    <source>
        <strain evidence="4 5">5.2 s.c.1</strain>
    </source>
</reference>
<evidence type="ECO:0000313" key="4">
    <source>
        <dbReference type="EMBL" id="OKH22085.1"/>
    </source>
</evidence>
<dbReference type="RefSeq" id="WP_073551338.1">
    <property type="nucleotide sequence ID" value="NZ_CAWMVK010000015.1"/>
</dbReference>
<dbReference type="Proteomes" id="UP000185984">
    <property type="component" value="Unassembled WGS sequence"/>
</dbReference>
<dbReference type="PANTHER" id="PTHR43308:SF1">
    <property type="entry name" value="OUTER MEMBRANE PROTEIN ALPHA"/>
    <property type="match status" value="1"/>
</dbReference>
<dbReference type="GO" id="GO:0015288">
    <property type="term" value="F:porin activity"/>
    <property type="evidence" value="ECO:0007669"/>
    <property type="project" value="InterPro"/>
</dbReference>
<dbReference type="GO" id="GO:0016020">
    <property type="term" value="C:membrane"/>
    <property type="evidence" value="ECO:0007669"/>
    <property type="project" value="InterPro"/>
</dbReference>
<dbReference type="InterPro" id="IPR051465">
    <property type="entry name" value="Cell_Envelope_Struct_Comp"/>
</dbReference>
<dbReference type="InterPro" id="IPR047684">
    <property type="entry name" value="Por_som-like"/>
</dbReference>
<protein>
    <submittedName>
        <fullName evidence="4">Porin</fullName>
    </submittedName>
</protein>
<comment type="caution">
    <text evidence="4">The sequence shown here is derived from an EMBL/GenBank/DDBJ whole genome shotgun (WGS) entry which is preliminary data.</text>
</comment>
<dbReference type="NCBIfam" id="NF033921">
    <property type="entry name" value="por_somb"/>
    <property type="match status" value="1"/>
</dbReference>
<name>A0A1U7HEW1_9CHRO</name>
<dbReference type="InterPro" id="IPR038673">
    <property type="entry name" value="OprB_sf"/>
</dbReference>
<dbReference type="STRING" id="247279.NIES1031_20620"/>
<evidence type="ECO:0000313" key="5">
    <source>
        <dbReference type="Proteomes" id="UP000185984"/>
    </source>
</evidence>
<dbReference type="Pfam" id="PF04966">
    <property type="entry name" value="OprB"/>
    <property type="match status" value="1"/>
</dbReference>
<proteinExistence type="inferred from homology"/>
<dbReference type="PROSITE" id="PS51272">
    <property type="entry name" value="SLH"/>
    <property type="match status" value="1"/>
</dbReference>
<dbReference type="InterPro" id="IPR007049">
    <property type="entry name" value="Carb-sel_porin_OprB"/>
</dbReference>
<dbReference type="PANTHER" id="PTHR43308">
    <property type="entry name" value="OUTER MEMBRANE PROTEIN ALPHA-RELATED"/>
    <property type="match status" value="1"/>
</dbReference>
<dbReference type="OrthoDB" id="541604at2"/>
<dbReference type="Gene3D" id="2.40.160.180">
    <property type="entry name" value="Carbohydrate-selective porin OprB"/>
    <property type="match status" value="1"/>
</dbReference>
<organism evidence="4 5">
    <name type="scientific">Chroogloeocystis siderophila 5.2 s.c.1</name>
    <dbReference type="NCBI Taxonomy" id="247279"/>
    <lineage>
        <taxon>Bacteria</taxon>
        <taxon>Bacillati</taxon>
        <taxon>Cyanobacteriota</taxon>
        <taxon>Cyanophyceae</taxon>
        <taxon>Oscillatoriophycideae</taxon>
        <taxon>Chroococcales</taxon>
        <taxon>Chroococcaceae</taxon>
        <taxon>Chroogloeocystis</taxon>
    </lineage>
</organism>
<evidence type="ECO:0000259" key="3">
    <source>
        <dbReference type="PROSITE" id="PS51272"/>
    </source>
</evidence>
<sequence>MSKCWTAWYWLTGITSWVVLSQTVPVSANSVPLVQTKIRCAVANCQEISPERANPREASMTRIPAVSELADEIAPSDWEVQATLSLASRYGVVVGLSDRTFRGDRPLSRYEFAAALNQVLNQVNTLIASEAVQVSQEDLITLQRLQREYNSVLQETHTRLDTIQSRTNLLESSQFSTTTKLNGEVILGFTDGTDANATVVARQRLNLLTSFASRDMLLTQLEAGNRGQDAISVAHNREQNLLGTSGLLADGGGLEYAEINNLRLRRLYYTFRPSTDLAVTLGAKMSPSDFIDRNRSANNPAVDFSSSFLINNPLIIQNQIDREGGAGAAMAWNINGGAFTVRSLYIAADSHQPNSTTLTQGGLFSDRYQGSVEMEYSSSANLAVRLQYTNAVINNTDIQAAGINAEYAFNRNAAVYGRFGFGSYQGFNTAVAQELDLNPSAWAVGLTVRNLAIPGTIAGIAFGQPFIESDLGNATQTNVEAFYNLTLSENISVTPALQLVKYANNDRSSGTIWQGTLRTVFSF</sequence>
<dbReference type="EMBL" id="MRCC01000022">
    <property type="protein sequence ID" value="OKH22085.1"/>
    <property type="molecule type" value="Genomic_DNA"/>
</dbReference>
<dbReference type="GO" id="GO:0008643">
    <property type="term" value="P:carbohydrate transport"/>
    <property type="evidence" value="ECO:0007669"/>
    <property type="project" value="InterPro"/>
</dbReference>
<evidence type="ECO:0000256" key="1">
    <source>
        <dbReference type="ARBA" id="ARBA00008769"/>
    </source>
</evidence>
<comment type="similarity">
    <text evidence="1 2">Belongs to the OprB family.</text>
</comment>
<dbReference type="InterPro" id="IPR001119">
    <property type="entry name" value="SLH_dom"/>
</dbReference>
<feature type="domain" description="SLH" evidence="3">
    <location>
        <begin position="66"/>
        <end position="130"/>
    </location>
</feature>
<keyword evidence="5" id="KW-1185">Reference proteome</keyword>
<dbReference type="AlphaFoldDB" id="A0A1U7HEW1"/>